<keyword evidence="2" id="KW-0472">Membrane</keyword>
<dbReference type="EMBL" id="PUHY01000012">
    <property type="protein sequence ID" value="PQO32129.1"/>
    <property type="molecule type" value="Genomic_DNA"/>
</dbReference>
<feature type="transmembrane region" description="Helical" evidence="2">
    <location>
        <begin position="33"/>
        <end position="54"/>
    </location>
</feature>
<evidence type="ECO:0000313" key="4">
    <source>
        <dbReference type="EMBL" id="PQO32129.1"/>
    </source>
</evidence>
<protein>
    <recommendedName>
        <fullName evidence="3">DUF1559 domain-containing protein</fullName>
    </recommendedName>
</protein>
<keyword evidence="2" id="KW-0812">Transmembrane</keyword>
<evidence type="ECO:0000256" key="2">
    <source>
        <dbReference type="SAM" id="Phobius"/>
    </source>
</evidence>
<dbReference type="InterPro" id="IPR011453">
    <property type="entry name" value="DUF1559"/>
</dbReference>
<sequence length="258" mass="28837">MVDTPNPFDSPHNDASDSALTSGPNPHYRRDGIFTLVLIGAVGLFLLFCLWSFIRNPRPEAVLHHNRNQLKVIALGLHNYYDTHGQFPPAYVADTDGKPLYSWRVLILPMIGEGALHKQFDLSEPWDSPNNLLLVRQMPDCFHSPYHENDAGRTPYQALVDESGSRTMIKRTAGRTFDTIGDGTSNTAMLIANFNAPIFWTEPNDTDPAKFLRRFRPGDYEHEVAIAYGDGSVQGLTDDLRTVLPAAMYANDGKVPPR</sequence>
<evidence type="ECO:0000256" key="1">
    <source>
        <dbReference type="SAM" id="MobiDB-lite"/>
    </source>
</evidence>
<dbReference type="RefSeq" id="WP_105331141.1">
    <property type="nucleotide sequence ID" value="NZ_PUHY01000012.1"/>
</dbReference>
<dbReference type="Proteomes" id="UP000238322">
    <property type="component" value="Unassembled WGS sequence"/>
</dbReference>
<comment type="caution">
    <text evidence="4">The sequence shown here is derived from an EMBL/GenBank/DDBJ whole genome shotgun (WGS) entry which is preliminary data.</text>
</comment>
<accession>A0A2S8FIV4</accession>
<dbReference type="PANTHER" id="PTHR30093">
    <property type="entry name" value="GENERAL SECRETION PATHWAY PROTEIN G"/>
    <property type="match status" value="1"/>
</dbReference>
<name>A0A2S8FIV4_9BACT</name>
<organism evidence="4 5">
    <name type="scientific">Blastopirellula marina</name>
    <dbReference type="NCBI Taxonomy" id="124"/>
    <lineage>
        <taxon>Bacteria</taxon>
        <taxon>Pseudomonadati</taxon>
        <taxon>Planctomycetota</taxon>
        <taxon>Planctomycetia</taxon>
        <taxon>Pirellulales</taxon>
        <taxon>Pirellulaceae</taxon>
        <taxon>Blastopirellula</taxon>
    </lineage>
</organism>
<reference evidence="4 5" key="1">
    <citation type="submission" date="2018-02" db="EMBL/GenBank/DDBJ databases">
        <title>Comparative genomes isolates from brazilian mangrove.</title>
        <authorList>
            <person name="Araujo J.E."/>
            <person name="Taketani R.G."/>
            <person name="Silva M.C.P."/>
            <person name="Loureco M.V."/>
            <person name="Andreote F.D."/>
        </authorList>
    </citation>
    <scope>NUCLEOTIDE SEQUENCE [LARGE SCALE GENOMIC DNA]</scope>
    <source>
        <strain evidence="4 5">Hex-1 MGV</strain>
    </source>
</reference>
<dbReference type="AlphaFoldDB" id="A0A2S8FIV4"/>
<dbReference type="OrthoDB" id="285651at2"/>
<evidence type="ECO:0000313" key="5">
    <source>
        <dbReference type="Proteomes" id="UP000238322"/>
    </source>
</evidence>
<evidence type="ECO:0000259" key="3">
    <source>
        <dbReference type="Pfam" id="PF07596"/>
    </source>
</evidence>
<feature type="domain" description="DUF1559" evidence="3">
    <location>
        <begin position="68"/>
        <end position="190"/>
    </location>
</feature>
<keyword evidence="2" id="KW-1133">Transmembrane helix</keyword>
<proteinExistence type="predicted"/>
<feature type="region of interest" description="Disordered" evidence="1">
    <location>
        <begin position="1"/>
        <end position="22"/>
    </location>
</feature>
<dbReference type="Pfam" id="PF07596">
    <property type="entry name" value="SBP_bac_10"/>
    <property type="match status" value="1"/>
</dbReference>
<dbReference type="PANTHER" id="PTHR30093:SF2">
    <property type="entry name" value="TYPE II SECRETION SYSTEM PROTEIN H"/>
    <property type="match status" value="1"/>
</dbReference>
<gene>
    <name evidence="4" type="ORF">C5Y83_17990</name>
</gene>